<feature type="region of interest" description="Disordered" evidence="1">
    <location>
        <begin position="28"/>
        <end position="53"/>
    </location>
</feature>
<accession>A0ABW3YL57</accession>
<feature type="chain" id="PRO_5047030238" evidence="2">
    <location>
        <begin position="20"/>
        <end position="269"/>
    </location>
</feature>
<protein>
    <submittedName>
        <fullName evidence="4">TNT domain-containing protein</fullName>
    </submittedName>
</protein>
<dbReference type="InterPro" id="IPR053024">
    <property type="entry name" value="Fungal_surface_NADase"/>
</dbReference>
<feature type="signal peptide" evidence="2">
    <location>
        <begin position="1"/>
        <end position="19"/>
    </location>
</feature>
<sequence>MRGRRAFLAVLASTALVLAQPITASGAGRASGIEAPAPAISQPPCRPETPDAADPTQEFHAGNPLLGPAKLPIALPVGPLVTDYRRFGALSQEEFVEQYGNAAKDGWVYPPALGFVILPNGRPVKFPYLLQSGSRIDRFGFPGGTFLAPAGTPYARRALPPNSLNTPIQAPLSNYHVYCVVRPFIVDAGPIAPWFAQPGLGFQYKLEQKYLPEAGPALNVTWLLNNGYLVEERPGLSAPVGDSAGRNNAGTNDADRSGTGRNMMLLLHE</sequence>
<dbReference type="PANTHER" id="PTHR42059:SF1">
    <property type="entry name" value="TNT DOMAIN-CONTAINING PROTEIN"/>
    <property type="match status" value="1"/>
</dbReference>
<gene>
    <name evidence="4" type="ORF">ACFQ4H_25335</name>
</gene>
<comment type="caution">
    <text evidence="4">The sequence shown here is derived from an EMBL/GenBank/DDBJ whole genome shotgun (WGS) entry which is preliminary data.</text>
</comment>
<dbReference type="Proteomes" id="UP001597260">
    <property type="component" value="Unassembled WGS sequence"/>
</dbReference>
<proteinExistence type="predicted"/>
<keyword evidence="5" id="KW-1185">Reference proteome</keyword>
<evidence type="ECO:0000313" key="5">
    <source>
        <dbReference type="Proteomes" id="UP001597260"/>
    </source>
</evidence>
<dbReference type="EMBL" id="JBHTMP010000047">
    <property type="protein sequence ID" value="MFD1324416.1"/>
    <property type="molecule type" value="Genomic_DNA"/>
</dbReference>
<dbReference type="Pfam" id="PF14021">
    <property type="entry name" value="TNT"/>
    <property type="match status" value="1"/>
</dbReference>
<feature type="domain" description="TNT" evidence="3">
    <location>
        <begin position="130"/>
        <end position="231"/>
    </location>
</feature>
<evidence type="ECO:0000256" key="2">
    <source>
        <dbReference type="SAM" id="SignalP"/>
    </source>
</evidence>
<dbReference type="InterPro" id="IPR025331">
    <property type="entry name" value="TNT"/>
</dbReference>
<evidence type="ECO:0000259" key="3">
    <source>
        <dbReference type="Pfam" id="PF14021"/>
    </source>
</evidence>
<feature type="region of interest" description="Disordered" evidence="1">
    <location>
        <begin position="237"/>
        <end position="261"/>
    </location>
</feature>
<dbReference type="RefSeq" id="WP_377575013.1">
    <property type="nucleotide sequence ID" value="NZ_JBHTMP010000047.1"/>
</dbReference>
<dbReference type="PANTHER" id="PTHR42059">
    <property type="entry name" value="TNT DOMAIN-CONTAINING PROTEIN"/>
    <property type="match status" value="1"/>
</dbReference>
<keyword evidence="2" id="KW-0732">Signal</keyword>
<evidence type="ECO:0000313" key="4">
    <source>
        <dbReference type="EMBL" id="MFD1324416.1"/>
    </source>
</evidence>
<name>A0ABW3YL57_9ACTN</name>
<reference evidence="5" key="1">
    <citation type="journal article" date="2019" name="Int. J. Syst. Evol. Microbiol.">
        <title>The Global Catalogue of Microorganisms (GCM) 10K type strain sequencing project: providing services to taxonomists for standard genome sequencing and annotation.</title>
        <authorList>
            <consortium name="The Broad Institute Genomics Platform"/>
            <consortium name="The Broad Institute Genome Sequencing Center for Infectious Disease"/>
            <person name="Wu L."/>
            <person name="Ma J."/>
        </authorList>
    </citation>
    <scope>NUCLEOTIDE SEQUENCE [LARGE SCALE GENOMIC DNA]</scope>
    <source>
        <strain evidence="5">JCM 31037</strain>
    </source>
</reference>
<evidence type="ECO:0000256" key="1">
    <source>
        <dbReference type="SAM" id="MobiDB-lite"/>
    </source>
</evidence>
<organism evidence="4 5">
    <name type="scientific">Micromonospora sonneratiae</name>
    <dbReference type="NCBI Taxonomy" id="1184706"/>
    <lineage>
        <taxon>Bacteria</taxon>
        <taxon>Bacillati</taxon>
        <taxon>Actinomycetota</taxon>
        <taxon>Actinomycetes</taxon>
        <taxon>Micromonosporales</taxon>
        <taxon>Micromonosporaceae</taxon>
        <taxon>Micromonospora</taxon>
    </lineage>
</organism>